<reference evidence="8 9" key="1">
    <citation type="journal article" date="2020" name="Microorganisms">
        <title>Description of Three Novel Members in the Family Geobacteraceae, Oryzomonas japonicum gen. nov., sp. nov., Oryzomonas sagensis sp. nov., and Oryzomonas ruber sp. nov.</title>
        <authorList>
            <person name="Xu Z."/>
            <person name="Masuda Y."/>
            <person name="Hayakawa C."/>
            <person name="Ushijima N."/>
            <person name="Kawano K."/>
            <person name="Shiratori Y."/>
            <person name="Senoo K."/>
            <person name="Itoh H."/>
        </authorList>
    </citation>
    <scope>NUCLEOTIDE SEQUENCE [LARGE SCALE GENOMIC DNA]</scope>
    <source>
        <strain evidence="8 9">Red100</strain>
    </source>
</reference>
<feature type="transmembrane region" description="Helical" evidence="6">
    <location>
        <begin position="307"/>
        <end position="329"/>
    </location>
</feature>
<feature type="transmembrane region" description="Helical" evidence="6">
    <location>
        <begin position="25"/>
        <end position="48"/>
    </location>
</feature>
<comment type="caution">
    <text evidence="8">The sequence shown here is derived from an EMBL/GenBank/DDBJ whole genome shotgun (WGS) entry which is preliminary data.</text>
</comment>
<dbReference type="CDD" id="cd12915">
    <property type="entry name" value="PDC2_DGC_like"/>
    <property type="match status" value="1"/>
</dbReference>
<keyword evidence="9" id="KW-1185">Reference proteome</keyword>
<comment type="subcellular location">
    <subcellularLocation>
        <location evidence="1">Cell membrane</location>
        <topology evidence="1">Multi-pass membrane protein</topology>
    </subcellularLocation>
</comment>
<dbReference type="Pfam" id="PF02743">
    <property type="entry name" value="dCache_1"/>
    <property type="match status" value="1"/>
</dbReference>
<organism evidence="8 9">
    <name type="scientific">Oryzomonas sagensis</name>
    <dbReference type="NCBI Taxonomy" id="2603857"/>
    <lineage>
        <taxon>Bacteria</taxon>
        <taxon>Pseudomonadati</taxon>
        <taxon>Thermodesulfobacteriota</taxon>
        <taxon>Desulfuromonadia</taxon>
        <taxon>Geobacterales</taxon>
        <taxon>Geobacteraceae</taxon>
        <taxon>Oryzomonas</taxon>
    </lineage>
</organism>
<evidence type="ECO:0000256" key="3">
    <source>
        <dbReference type="ARBA" id="ARBA00022692"/>
    </source>
</evidence>
<evidence type="ECO:0000313" key="9">
    <source>
        <dbReference type="Proteomes" id="UP000798046"/>
    </source>
</evidence>
<accession>A0ABQ6TL76</accession>
<evidence type="ECO:0000313" key="8">
    <source>
        <dbReference type="EMBL" id="KAB0668926.1"/>
    </source>
</evidence>
<dbReference type="Gene3D" id="3.30.450.20">
    <property type="entry name" value="PAS domain"/>
    <property type="match status" value="2"/>
</dbReference>
<name>A0ABQ6TL76_9BACT</name>
<dbReference type="InterPro" id="IPR033479">
    <property type="entry name" value="dCache_1"/>
</dbReference>
<evidence type="ECO:0000256" key="5">
    <source>
        <dbReference type="ARBA" id="ARBA00023136"/>
    </source>
</evidence>
<evidence type="ECO:0000256" key="6">
    <source>
        <dbReference type="SAM" id="Phobius"/>
    </source>
</evidence>
<keyword evidence="2" id="KW-1003">Cell membrane</keyword>
<evidence type="ECO:0000256" key="2">
    <source>
        <dbReference type="ARBA" id="ARBA00022475"/>
    </source>
</evidence>
<dbReference type="CDD" id="cd12914">
    <property type="entry name" value="PDC1_DGC_like"/>
    <property type="match status" value="1"/>
</dbReference>
<proteinExistence type="predicted"/>
<evidence type="ECO:0000256" key="1">
    <source>
        <dbReference type="ARBA" id="ARBA00004651"/>
    </source>
</evidence>
<keyword evidence="3 6" id="KW-0812">Transmembrane</keyword>
<feature type="domain" description="Cache" evidence="7">
    <location>
        <begin position="101"/>
        <end position="292"/>
    </location>
</feature>
<keyword evidence="5 6" id="KW-0472">Membrane</keyword>
<keyword evidence="4 6" id="KW-1133">Transmembrane helix</keyword>
<evidence type="ECO:0000256" key="4">
    <source>
        <dbReference type="ARBA" id="ARBA00022989"/>
    </source>
</evidence>
<gene>
    <name evidence="8" type="ORF">F6V30_13900</name>
</gene>
<evidence type="ECO:0000259" key="7">
    <source>
        <dbReference type="Pfam" id="PF02743"/>
    </source>
</evidence>
<protein>
    <recommendedName>
        <fullName evidence="7">Cache domain-containing protein</fullName>
    </recommendedName>
</protein>
<dbReference type="EMBL" id="VZRA01000004">
    <property type="protein sequence ID" value="KAB0668926.1"/>
    <property type="molecule type" value="Genomic_DNA"/>
</dbReference>
<dbReference type="Proteomes" id="UP000798046">
    <property type="component" value="Unassembled WGS sequence"/>
</dbReference>
<sequence length="417" mass="47202">MNSKELKMQKYFDATTSAVRKQDGFIYRLISGTLFINIFVYAIFGYSLSTSQLHYNRLAEIATQNMAKALDTNLCDIFDKIDIGLSAVGFESEKQIARNGINKESLNAYIAKQIHQLPGLYGIRVTDIQGNLLYGTDIPDGKPINVSDRDYFRQLRENSHQKHAVSKLIQGRISGKWNLTIAKRINNPDGSFAGIVLGMFDVNYFDKLFSQIDIGKNGAMGIRDPDFKLVALQPKGEEPGSQIGSDVISKKTRDMIRANPITATYKTVFARDKKERMVTFRKATNYSFYVFSTIAPSDYLSAWRKELIIALILAICFTLTTVTSAYMMLKSNVTTLLHAEAQRYGEEMRQQNEELIAAMLRIKRLEGIISICSHCKKIRTEQQNWEQLEKYITEHSDAMFSHGVCPECAKAHYGISV</sequence>